<evidence type="ECO:0000256" key="2">
    <source>
        <dbReference type="ARBA" id="ARBA00022448"/>
    </source>
</evidence>
<feature type="transmembrane region" description="Helical" evidence="7">
    <location>
        <begin position="280"/>
        <end position="301"/>
    </location>
</feature>
<evidence type="ECO:0000256" key="7">
    <source>
        <dbReference type="RuleBase" id="RU363032"/>
    </source>
</evidence>
<evidence type="ECO:0000256" key="5">
    <source>
        <dbReference type="ARBA" id="ARBA00022989"/>
    </source>
</evidence>
<comment type="caution">
    <text evidence="9">The sequence shown here is derived from an EMBL/GenBank/DDBJ whole genome shotgun (WGS) entry which is preliminary data.</text>
</comment>
<evidence type="ECO:0000313" key="10">
    <source>
        <dbReference type="Proteomes" id="UP001152519"/>
    </source>
</evidence>
<dbReference type="EMBL" id="CAJSLV010000078">
    <property type="protein sequence ID" value="CAG6396797.1"/>
    <property type="molecule type" value="Genomic_DNA"/>
</dbReference>
<evidence type="ECO:0000313" key="9">
    <source>
        <dbReference type="EMBL" id="CAG6396797.1"/>
    </source>
</evidence>
<proteinExistence type="inferred from homology"/>
<dbReference type="AlphaFoldDB" id="A0A9W4E0D4"/>
<dbReference type="Gene3D" id="1.10.3720.10">
    <property type="entry name" value="MetI-like"/>
    <property type="match status" value="1"/>
</dbReference>
<keyword evidence="6 7" id="KW-0472">Membrane</keyword>
<feature type="transmembrane region" description="Helical" evidence="7">
    <location>
        <begin position="142"/>
        <end position="166"/>
    </location>
</feature>
<comment type="subcellular location">
    <subcellularLocation>
        <location evidence="1 7">Cell membrane</location>
        <topology evidence="1 7">Multi-pass membrane protein</topology>
    </subcellularLocation>
</comment>
<protein>
    <submittedName>
        <fullName evidence="9">Peptide/nickel transport system permease protein</fullName>
    </submittedName>
</protein>
<dbReference type="PANTHER" id="PTHR43386:SF1">
    <property type="entry name" value="D,D-DIPEPTIDE TRANSPORT SYSTEM PERMEASE PROTEIN DDPC-RELATED"/>
    <property type="match status" value="1"/>
</dbReference>
<dbReference type="Pfam" id="PF00528">
    <property type="entry name" value="BPD_transp_1"/>
    <property type="match status" value="1"/>
</dbReference>
<dbReference type="Proteomes" id="UP001152519">
    <property type="component" value="Unassembled WGS sequence"/>
</dbReference>
<dbReference type="GO" id="GO:0005886">
    <property type="term" value="C:plasma membrane"/>
    <property type="evidence" value="ECO:0007669"/>
    <property type="project" value="UniProtKB-SubCell"/>
</dbReference>
<evidence type="ECO:0000259" key="8">
    <source>
        <dbReference type="PROSITE" id="PS50928"/>
    </source>
</evidence>
<dbReference type="InterPro" id="IPR035906">
    <property type="entry name" value="MetI-like_sf"/>
</dbReference>
<dbReference type="InterPro" id="IPR050366">
    <property type="entry name" value="BP-dependent_transpt_permease"/>
</dbReference>
<reference evidence="9" key="1">
    <citation type="submission" date="2021-05" db="EMBL/GenBank/DDBJ databases">
        <authorList>
            <person name="Arsene-Ploetze F."/>
        </authorList>
    </citation>
    <scope>NUCLEOTIDE SEQUENCE</scope>
    <source>
        <strain evidence="9">DSM 42138</strain>
    </source>
</reference>
<dbReference type="PANTHER" id="PTHR43386">
    <property type="entry name" value="OLIGOPEPTIDE TRANSPORT SYSTEM PERMEASE PROTEIN APPC"/>
    <property type="match status" value="1"/>
</dbReference>
<sequence>MATTTLPTGPIEPTVSAAASRFGGLRRIVSAIREARGVPKFMLWTGAAISALFVITAVFAPLIAPYSFDTYRSGGHNFPKQGSPDGTHWFGTTVQSLDVLSRTIYGARTALEVMVLAVIFSLILGVLLGLLAGYFGGWLDRILVLVMDALFAFPYLLLAIVAGFVFSGISGGGVVTAALSITVVYIPQYFRVVRASALSAREATFVEAARAMGAKPSVVIRKYLFGNVIQSVPVITTMNAADAIGTLAGLGFLGLGIQPTEAAEWGYDLDRAIDDVNAGMWWTCLYPGLAMVIAILGFTLLGEGLNDVLNPTMRRRRISKVLLPAHTRRRTVTAPALPDVPEGEAAK</sequence>
<evidence type="ECO:0000256" key="1">
    <source>
        <dbReference type="ARBA" id="ARBA00004651"/>
    </source>
</evidence>
<feature type="transmembrane region" description="Helical" evidence="7">
    <location>
        <begin position="113"/>
        <end position="135"/>
    </location>
</feature>
<dbReference type="GO" id="GO:0055085">
    <property type="term" value="P:transmembrane transport"/>
    <property type="evidence" value="ECO:0007669"/>
    <property type="project" value="InterPro"/>
</dbReference>
<comment type="similarity">
    <text evidence="7">Belongs to the binding-protein-dependent transport system permease family.</text>
</comment>
<evidence type="ECO:0000256" key="6">
    <source>
        <dbReference type="ARBA" id="ARBA00023136"/>
    </source>
</evidence>
<feature type="domain" description="ABC transmembrane type-1" evidence="8">
    <location>
        <begin position="107"/>
        <end position="302"/>
    </location>
</feature>
<keyword evidence="3" id="KW-1003">Cell membrane</keyword>
<dbReference type="PROSITE" id="PS50928">
    <property type="entry name" value="ABC_TM1"/>
    <property type="match status" value="1"/>
</dbReference>
<feature type="transmembrane region" description="Helical" evidence="7">
    <location>
        <begin position="172"/>
        <end position="190"/>
    </location>
</feature>
<accession>A0A9W4E0D4</accession>
<feature type="transmembrane region" description="Helical" evidence="7">
    <location>
        <begin position="41"/>
        <end position="64"/>
    </location>
</feature>
<evidence type="ECO:0000256" key="3">
    <source>
        <dbReference type="ARBA" id="ARBA00022475"/>
    </source>
</evidence>
<evidence type="ECO:0000256" key="4">
    <source>
        <dbReference type="ARBA" id="ARBA00022692"/>
    </source>
</evidence>
<dbReference type="CDD" id="cd06261">
    <property type="entry name" value="TM_PBP2"/>
    <property type="match status" value="1"/>
</dbReference>
<name>A0A9W4E0D4_9ACTN</name>
<organism evidence="9 10">
    <name type="scientific">Actinacidiphila cocklensis</name>
    <dbReference type="NCBI Taxonomy" id="887465"/>
    <lineage>
        <taxon>Bacteria</taxon>
        <taxon>Bacillati</taxon>
        <taxon>Actinomycetota</taxon>
        <taxon>Actinomycetes</taxon>
        <taxon>Kitasatosporales</taxon>
        <taxon>Streptomycetaceae</taxon>
        <taxon>Actinacidiphila</taxon>
    </lineage>
</organism>
<keyword evidence="5 7" id="KW-1133">Transmembrane helix</keyword>
<keyword evidence="2 7" id="KW-0813">Transport</keyword>
<dbReference type="InterPro" id="IPR000515">
    <property type="entry name" value="MetI-like"/>
</dbReference>
<keyword evidence="4 7" id="KW-0812">Transmembrane</keyword>
<gene>
    <name evidence="9" type="ORF">SCOCK_470017</name>
</gene>
<dbReference type="RefSeq" id="WP_251495847.1">
    <property type="nucleotide sequence ID" value="NZ_CAJSLV010000078.1"/>
</dbReference>
<dbReference type="SUPFAM" id="SSF161098">
    <property type="entry name" value="MetI-like"/>
    <property type="match status" value="1"/>
</dbReference>
<keyword evidence="10" id="KW-1185">Reference proteome</keyword>